<reference evidence="3" key="2">
    <citation type="journal article" date="2021" name="PeerJ">
        <title>Extensive microbial diversity within the chicken gut microbiome revealed by metagenomics and culture.</title>
        <authorList>
            <person name="Gilroy R."/>
            <person name="Ravi A."/>
            <person name="Getino M."/>
            <person name="Pursley I."/>
            <person name="Horton D.L."/>
            <person name="Alikhan N.F."/>
            <person name="Baker D."/>
            <person name="Gharbi K."/>
            <person name="Hall N."/>
            <person name="Watson M."/>
            <person name="Adriaenssens E.M."/>
            <person name="Foster-Nyarko E."/>
            <person name="Jarju S."/>
            <person name="Secka A."/>
            <person name="Antonio M."/>
            <person name="Oren A."/>
            <person name="Chaudhuri R.R."/>
            <person name="La Ragione R."/>
            <person name="Hildebrand F."/>
            <person name="Pallen M.J."/>
        </authorList>
    </citation>
    <scope>NUCLEOTIDE SEQUENCE</scope>
    <source>
        <strain evidence="3">17073</strain>
    </source>
</reference>
<keyword evidence="1" id="KW-0732">Signal</keyword>
<sequence length="853" mass="91319">MKTPILAIIFAIAGTMAAQAQTAPPCDFQFTSEDEFAKWTVIDGNPSDSPVVWEWSGDDASIDSSDEAADDWLISPAISLEAGETYAITFVAWSGFKNTHKFDITVGQEASIAGQTAILSTEDDFSSTDDTEIPATFTPQESGIYYFGFHCTSECGYYNHILRVSSMSIIGQSDLPEYPTHVTNLTAEAGANGKMEVTLTWTWPSTNSEGGALSQLSGARIERMDNSSIWNSYEAIATVEGATIGGQGSYVDSNIPASGPYSYRVTAFSADGDAQGGYAPTASVEWVGEDTPMPVGNLTAVASGDNAIINFTGPTAGVNGGYINLDAITYKIERKSGYSSTVVEEAYSGTLPYTDTGIADTGSYTYAVTAISATGGESETVESAAVVAGPAFTTPYEADLSKEDEASLFTFINANQDNYEWRYSSYSGVISYFGGSEADDYAATPRIRMEAGKPYRVTVTARLNSYRSITEDDYKTISVNVGNALTAEAMTQSGESVVVTTDNEQDYAFTTSVATDGDYYIGIRVFGPSNSNDIYLSYIKVEEIPTAPAPIADLTAIRADNGALAATVAWTNPTVDNAGNPLAEITKYEIYRNETELVHSQSDVVPGSQATFTDNTITEAGVYSYTVRLYLGENHSDTSVETEWVGFDTPAAIAEVVATASDSQVSLTFDAPVEGVHGGFVETDGMGYAITRNGETIETLYTGALPYIDNVPELGVYVYTVAAVTPSGLSSEPTESNSVTAGDAMNTPYEADFSVDGTDFDLMSTFDGNEDGSTWSYSRYDEAVQISSSKNDKGDWLFTPRLNLSNEYRYKLTVAASLSRAWDEDDYTTVNVYVGESDTPEGQTPIGSFTIDS</sequence>
<protein>
    <recommendedName>
        <fullName evidence="2">Fibronectin type-III domain-containing protein</fullName>
    </recommendedName>
</protein>
<evidence type="ECO:0000313" key="4">
    <source>
        <dbReference type="Proteomes" id="UP000824076"/>
    </source>
</evidence>
<dbReference type="EMBL" id="DVMS01000132">
    <property type="protein sequence ID" value="HIU38934.1"/>
    <property type="molecule type" value="Genomic_DNA"/>
</dbReference>
<dbReference type="InterPro" id="IPR013783">
    <property type="entry name" value="Ig-like_fold"/>
</dbReference>
<dbReference type="PROSITE" id="PS50853">
    <property type="entry name" value="FN3"/>
    <property type="match status" value="2"/>
</dbReference>
<organism evidence="3 4">
    <name type="scientific">Candidatus Limisoma intestinavium</name>
    <dbReference type="NCBI Taxonomy" id="2840856"/>
    <lineage>
        <taxon>Bacteria</taxon>
        <taxon>Pseudomonadati</taxon>
        <taxon>Bacteroidota</taxon>
        <taxon>Bacteroidia</taxon>
        <taxon>Bacteroidales</taxon>
        <taxon>Candidatus Limisoma</taxon>
    </lineage>
</organism>
<feature type="chain" id="PRO_5039133208" description="Fibronectin type-III domain-containing protein" evidence="1">
    <location>
        <begin position="21"/>
        <end position="853"/>
    </location>
</feature>
<dbReference type="SUPFAM" id="SSF49265">
    <property type="entry name" value="Fibronectin type III"/>
    <property type="match status" value="2"/>
</dbReference>
<feature type="non-terminal residue" evidence="3">
    <location>
        <position position="853"/>
    </location>
</feature>
<dbReference type="AlphaFoldDB" id="A0A9D1LGJ7"/>
<gene>
    <name evidence="3" type="ORF">IAD18_04635</name>
</gene>
<feature type="domain" description="Fibronectin type-III" evidence="2">
    <location>
        <begin position="550"/>
        <end position="652"/>
    </location>
</feature>
<evidence type="ECO:0000256" key="1">
    <source>
        <dbReference type="SAM" id="SignalP"/>
    </source>
</evidence>
<accession>A0A9D1LGJ7</accession>
<dbReference type="Gene3D" id="2.60.40.10">
    <property type="entry name" value="Immunoglobulins"/>
    <property type="match status" value="4"/>
</dbReference>
<evidence type="ECO:0000313" key="3">
    <source>
        <dbReference type="EMBL" id="HIU38934.1"/>
    </source>
</evidence>
<dbReference type="SMART" id="SM00060">
    <property type="entry name" value="FN3"/>
    <property type="match status" value="4"/>
</dbReference>
<dbReference type="InterPro" id="IPR036116">
    <property type="entry name" value="FN3_sf"/>
</dbReference>
<proteinExistence type="predicted"/>
<reference evidence="3" key="1">
    <citation type="submission" date="2020-10" db="EMBL/GenBank/DDBJ databases">
        <authorList>
            <person name="Gilroy R."/>
        </authorList>
    </citation>
    <scope>NUCLEOTIDE SEQUENCE</scope>
    <source>
        <strain evidence="3">17073</strain>
    </source>
</reference>
<dbReference type="Proteomes" id="UP000824076">
    <property type="component" value="Unassembled WGS sequence"/>
</dbReference>
<evidence type="ECO:0000259" key="2">
    <source>
        <dbReference type="PROSITE" id="PS50853"/>
    </source>
</evidence>
<name>A0A9D1LGJ7_9BACT</name>
<feature type="signal peptide" evidence="1">
    <location>
        <begin position="1"/>
        <end position="20"/>
    </location>
</feature>
<feature type="domain" description="Fibronectin type-III" evidence="2">
    <location>
        <begin position="175"/>
        <end position="290"/>
    </location>
</feature>
<dbReference type="InterPro" id="IPR003961">
    <property type="entry name" value="FN3_dom"/>
</dbReference>
<dbReference type="Gene3D" id="2.60.120.200">
    <property type="match status" value="2"/>
</dbReference>
<comment type="caution">
    <text evidence="3">The sequence shown here is derived from an EMBL/GenBank/DDBJ whole genome shotgun (WGS) entry which is preliminary data.</text>
</comment>